<evidence type="ECO:0000256" key="1">
    <source>
        <dbReference type="SAM" id="MobiDB-lite"/>
    </source>
</evidence>
<dbReference type="InterPro" id="IPR000873">
    <property type="entry name" value="AMP-dep_synth/lig_dom"/>
</dbReference>
<feature type="non-terminal residue" evidence="3">
    <location>
        <position position="816"/>
    </location>
</feature>
<dbReference type="SUPFAM" id="SSF56801">
    <property type="entry name" value="Acetyl-CoA synthetase-like"/>
    <property type="match status" value="1"/>
</dbReference>
<dbReference type="AlphaFoldDB" id="A0A9W8E4Z6"/>
<feature type="region of interest" description="Disordered" evidence="1">
    <location>
        <begin position="88"/>
        <end position="117"/>
    </location>
</feature>
<sequence>MDDSYLDSSLETWQEPSSDSLQSPTLSYPNMVLSSPAEEHPPAMISENDTGSRETLEKERSASPPRAHHIASASGLRVITQFNSSSSVTDQQKVQAPASLSRSAVPSPPPVISPAAPSPMKRVLRVANVIENSPSPGTGEAADSSTQAGSANRPLGTRNAAANAMVPVIPVQLPRIFPAGGLYSDQTDGIDLTSQYQLPPESFPSYGHYTPAVTDGRPRQVSIASNRSLQLTNITGPSPEKLGKLDTLTQNLSDRTLQLAKSKRAKYMIESHVVAREIPPMAYSETLKFIMQSFPNLPSLLKYRAQQTPKALAFMSIDNKGKESTSITWIRLYQRAERIVKLLRSKGVVCKGDRVALIYRKSEVVDFLVAFYGCMLAGMCAVPMVATDSLAEMIDILNVTQTRLVLTTELNIKALTRDLAEAGVSAPGQTSHRQNSSGFPAGWPADVEWVKTNDLGGATVAYSATNPSIQRPGSSGNGPLRPTPSTATLPGGNGNFRSVGGPASAAPVSSGLTSTFENTVQLGIHDLAYLEFSKSPNGELKGVQITHGSLMQQCLSLTIQLSQTADDDLPAGEKQPNPTKPADSGKTRTFHTVGRTSTRSFDGPNPPARVRNLDSGGINRHSMYTNAADGSLPDGMRTFPRIKEKSGGSHNLRKTLGEKLTRGMPQAGSSTSLRHTSRASLASDGHAGGYNGDYYGEEEDEPQSPRDGASTLVEDDPRQRDGLLEMDFIFEMSDDSQVFMVSLDPRQHLGLVSGGLLGVFGGHPTIFMNSTVLEIPGVWIHMLTKYKVTIAVADYQSLGSVLSSAIDEPDLIHQYS</sequence>
<dbReference type="Proteomes" id="UP001150925">
    <property type="component" value="Unassembled WGS sequence"/>
</dbReference>
<dbReference type="OrthoDB" id="69964at2759"/>
<dbReference type="PANTHER" id="PTHR22754:SF32">
    <property type="entry name" value="DISCO-INTERACTING PROTEIN 2"/>
    <property type="match status" value="1"/>
</dbReference>
<feature type="region of interest" description="Disordered" evidence="1">
    <location>
        <begin position="131"/>
        <end position="155"/>
    </location>
</feature>
<feature type="compositionally biased region" description="Polar residues" evidence="1">
    <location>
        <begin position="1"/>
        <end position="28"/>
    </location>
</feature>
<evidence type="ECO:0000313" key="3">
    <source>
        <dbReference type="EMBL" id="KAJ1954615.1"/>
    </source>
</evidence>
<accession>A0A9W8E4Z6</accession>
<feature type="region of interest" description="Disordered" evidence="1">
    <location>
        <begin position="464"/>
        <end position="509"/>
    </location>
</feature>
<feature type="region of interest" description="Disordered" evidence="1">
    <location>
        <begin position="567"/>
        <end position="717"/>
    </location>
</feature>
<feature type="compositionally biased region" description="Polar residues" evidence="1">
    <location>
        <begin position="667"/>
        <end position="680"/>
    </location>
</feature>
<evidence type="ECO:0000313" key="4">
    <source>
        <dbReference type="Proteomes" id="UP001150925"/>
    </source>
</evidence>
<organism evidence="3 4">
    <name type="scientific">Dispira parvispora</name>
    <dbReference type="NCBI Taxonomy" id="1520584"/>
    <lineage>
        <taxon>Eukaryota</taxon>
        <taxon>Fungi</taxon>
        <taxon>Fungi incertae sedis</taxon>
        <taxon>Zoopagomycota</taxon>
        <taxon>Kickxellomycotina</taxon>
        <taxon>Dimargaritomycetes</taxon>
        <taxon>Dimargaritales</taxon>
        <taxon>Dimargaritaceae</taxon>
        <taxon>Dispira</taxon>
    </lineage>
</organism>
<dbReference type="InterPro" id="IPR042099">
    <property type="entry name" value="ANL_N_sf"/>
</dbReference>
<protein>
    <recommendedName>
        <fullName evidence="2">AMP-dependent synthetase/ligase domain-containing protein</fullName>
    </recommendedName>
</protein>
<feature type="domain" description="AMP-dependent synthetase/ligase" evidence="2">
    <location>
        <begin position="303"/>
        <end position="560"/>
    </location>
</feature>
<feature type="compositionally biased region" description="Low complexity" evidence="1">
    <location>
        <begin position="96"/>
        <end position="105"/>
    </location>
</feature>
<comment type="caution">
    <text evidence="3">The sequence shown here is derived from an EMBL/GenBank/DDBJ whole genome shotgun (WGS) entry which is preliminary data.</text>
</comment>
<evidence type="ECO:0000259" key="2">
    <source>
        <dbReference type="Pfam" id="PF00501"/>
    </source>
</evidence>
<reference evidence="3" key="1">
    <citation type="submission" date="2022-07" db="EMBL/GenBank/DDBJ databases">
        <title>Phylogenomic reconstructions and comparative analyses of Kickxellomycotina fungi.</title>
        <authorList>
            <person name="Reynolds N.K."/>
            <person name="Stajich J.E."/>
            <person name="Barry K."/>
            <person name="Grigoriev I.V."/>
            <person name="Crous P."/>
            <person name="Smith M.E."/>
        </authorList>
    </citation>
    <scope>NUCLEOTIDE SEQUENCE</scope>
    <source>
        <strain evidence="3">RSA 1196</strain>
    </source>
</reference>
<gene>
    <name evidence="3" type="ORF">IWQ62_005717</name>
</gene>
<dbReference type="Pfam" id="PF00501">
    <property type="entry name" value="AMP-binding"/>
    <property type="match status" value="1"/>
</dbReference>
<feature type="compositionally biased region" description="Polar residues" evidence="1">
    <location>
        <begin position="464"/>
        <end position="474"/>
    </location>
</feature>
<feature type="compositionally biased region" description="Basic and acidic residues" evidence="1">
    <location>
        <begin position="50"/>
        <end position="61"/>
    </location>
</feature>
<dbReference type="EMBL" id="JANBPY010002530">
    <property type="protein sequence ID" value="KAJ1954615.1"/>
    <property type="molecule type" value="Genomic_DNA"/>
</dbReference>
<feature type="region of interest" description="Disordered" evidence="1">
    <location>
        <begin position="1"/>
        <end position="74"/>
    </location>
</feature>
<proteinExistence type="predicted"/>
<dbReference type="Gene3D" id="3.40.50.12780">
    <property type="entry name" value="N-terminal domain of ligase-like"/>
    <property type="match status" value="1"/>
</dbReference>
<name>A0A9W8E4Z6_9FUNG</name>
<keyword evidence="4" id="KW-1185">Reference proteome</keyword>
<dbReference type="PANTHER" id="PTHR22754">
    <property type="entry name" value="DISCO-INTERACTING PROTEIN 2 DIP2 -RELATED"/>
    <property type="match status" value="1"/>
</dbReference>